<reference evidence="1" key="1">
    <citation type="submission" date="2021-07" db="EMBL/GenBank/DDBJ databases">
        <authorList>
            <person name="Catto M.A."/>
            <person name="Jacobson A."/>
            <person name="Kennedy G."/>
            <person name="Labadie P."/>
            <person name="Hunt B.G."/>
            <person name="Srinivasan R."/>
        </authorList>
    </citation>
    <scope>NUCLEOTIDE SEQUENCE</scope>
    <source>
        <strain evidence="1">PL_HMW_Pooled</strain>
        <tissue evidence="1">Head</tissue>
    </source>
</reference>
<comment type="caution">
    <text evidence="1">The sequence shown here is derived from an EMBL/GenBank/DDBJ whole genome shotgun (WGS) entry which is preliminary data.</text>
</comment>
<reference evidence="1" key="2">
    <citation type="journal article" date="2023" name="BMC Genomics">
        <title>Pest status, molecular evolution, and epigenetic factors derived from the genome assembly of Frankliniella fusca, a thysanopteran phytovirus vector.</title>
        <authorList>
            <person name="Catto M.A."/>
            <person name="Labadie P.E."/>
            <person name="Jacobson A.L."/>
            <person name="Kennedy G.G."/>
            <person name="Srinivasan R."/>
            <person name="Hunt B.G."/>
        </authorList>
    </citation>
    <scope>NUCLEOTIDE SEQUENCE</scope>
    <source>
        <strain evidence="1">PL_HMW_Pooled</strain>
    </source>
</reference>
<dbReference type="EMBL" id="JAHWGI010000917">
    <property type="protein sequence ID" value="KAK3918258.1"/>
    <property type="molecule type" value="Genomic_DNA"/>
</dbReference>
<evidence type="ECO:0000313" key="1">
    <source>
        <dbReference type="EMBL" id="KAK3918258.1"/>
    </source>
</evidence>
<sequence length="909" mass="103490">MRKRFGPTDGPPSRRQRQMLSRALAQGTLSQPEPSEEELDVGRVEFSDEELMPSTSHMPSESVLEFRASEIPSAARATKVSDLGYVCPAGQMRTQLSNELAGSSITAEISIPQADFHDSLFAMEISSTNEDFSVCEIERDFSQVNYDNLSKEHQVLVTQAEDDVIFTTCLEDEPSDCNEPVPISDQPLYENATITQKEALYSVLSLVQSVNLSGADVDKLLQLIDLLIPQPNTFVKTSHLFFRHLGKSDFLFELIHYCSVCWKIRESMTDLCDFCVSRPNRKVDYFVSLPLEPQIRKLLSRPGVLESLQYKAKRPRNNSNYEDVYDGSVYKSAERSFRFGNVTISLMWYTDGLSLYECSAYSLWPFFFVVNELPPQERFKRENIIMAGLWGCQDKPHPNFFLQKTCSELSKLKDGITVTTEDIANPITVDVVVVCGTCDAPAKADFLNIKSHSGYFSCSRCLIKGEKSEETSNVMVFPHDSVLVLRTEANYQTHLNDAMNNDKREASYGVKGPTIISHMVTTPVIFSTAIDAMHCVYLGILRQILILLFNSKYSKELFSMYAQLDLVNERIAQIQIPHFVQRTLLPVDKLPFWKASLCRNFFFYILLALFKGIMKPEQYRNLKDLIIGVSLLNSVSVSENDLALASEYLDRFSKNFQKLYGKRHMSSNLHSLRHLSEATRQLGPLWVTSCFPFEDLNGKLANLAHGTRHAGLQISKNLSIFSELNCRISELKDGPAKNFCESMTQKSKRLNLCAIKDKPMFVIGTRDELITSKEILDNRLNVVYEKNFSRYFTFSRLYFQQMVYVSSSYHKGSRVSSYVKYGDVGSASYGEIMTFVEVFTPYKSNPDVLALVRQLEVTPFHENLRHMLKVVRYSEPKLMLADELKCVCFKVVVNEDTYISIPLNPHELE</sequence>
<keyword evidence="1" id="KW-0689">Ribosomal protein</keyword>
<keyword evidence="2" id="KW-1185">Reference proteome</keyword>
<dbReference type="PANTHER" id="PTHR46579">
    <property type="entry name" value="F5/8 TYPE C DOMAIN-CONTAINING PROTEIN-RELATED"/>
    <property type="match status" value="1"/>
</dbReference>
<protein>
    <submittedName>
        <fullName evidence="1">50S ribosomal protein L20</fullName>
    </submittedName>
</protein>
<proteinExistence type="predicted"/>
<dbReference type="AlphaFoldDB" id="A0AAE1LFY2"/>
<evidence type="ECO:0000313" key="2">
    <source>
        <dbReference type="Proteomes" id="UP001219518"/>
    </source>
</evidence>
<dbReference type="InterPro" id="IPR009667">
    <property type="entry name" value="DUF1258"/>
</dbReference>
<dbReference type="GO" id="GO:0005840">
    <property type="term" value="C:ribosome"/>
    <property type="evidence" value="ECO:0007669"/>
    <property type="project" value="UniProtKB-KW"/>
</dbReference>
<gene>
    <name evidence="1" type="ORF">KUF71_026333</name>
</gene>
<name>A0AAE1LFY2_9NEOP</name>
<dbReference type="Pfam" id="PF06869">
    <property type="entry name" value="DUF1258"/>
    <property type="match status" value="1"/>
</dbReference>
<keyword evidence="1" id="KW-0687">Ribonucleoprotein</keyword>
<accession>A0AAE1LFY2</accession>
<dbReference type="Proteomes" id="UP001219518">
    <property type="component" value="Unassembled WGS sequence"/>
</dbReference>
<dbReference type="PANTHER" id="PTHR46579:SF1">
    <property type="entry name" value="F5_8 TYPE C DOMAIN-CONTAINING PROTEIN"/>
    <property type="match status" value="1"/>
</dbReference>
<organism evidence="1 2">
    <name type="scientific">Frankliniella fusca</name>
    <dbReference type="NCBI Taxonomy" id="407009"/>
    <lineage>
        <taxon>Eukaryota</taxon>
        <taxon>Metazoa</taxon>
        <taxon>Ecdysozoa</taxon>
        <taxon>Arthropoda</taxon>
        <taxon>Hexapoda</taxon>
        <taxon>Insecta</taxon>
        <taxon>Pterygota</taxon>
        <taxon>Neoptera</taxon>
        <taxon>Paraneoptera</taxon>
        <taxon>Thysanoptera</taxon>
        <taxon>Terebrantia</taxon>
        <taxon>Thripoidea</taxon>
        <taxon>Thripidae</taxon>
        <taxon>Frankliniella</taxon>
    </lineage>
</organism>